<keyword evidence="3" id="KW-1185">Reference proteome</keyword>
<sequence>MISEYEKKVERSVSIIIGLSVLILAVSFLSFLAVITAYDTFYRHLYVKGISSAYTTDGSTGFWLSISALWSIVQRLFEGVPSFFSTLLTWPVVTLAAILILTSTRGRLFVSLFASRAKRIKLSQLEIELSEEGARTLSTSAKAAFLEFRSQADAEFARQVQIRRIRHALESTLAETTLPTAEGMKPILDITKARCTIHVPDILFSDNLLQLIDYYPGGGGAMRRFSIRYGALGRAWRLEDDFEKGMATDISQHDLIEFWGMTKEESQKNSRHRPSYICVLIRGESRQPIGILYLDSEEKHAFGDDAEAKALCSELRKNSERNGLSKALEDVTNELSKYATNIDIQIQP</sequence>
<reference evidence="3" key="1">
    <citation type="submission" date="2014-08" db="EMBL/GenBank/DDBJ databases">
        <authorList>
            <person name="Moulin L."/>
        </authorList>
    </citation>
    <scope>NUCLEOTIDE SEQUENCE [LARGE SCALE GENOMIC DNA]</scope>
</reference>
<accession>A0A090E656</accession>
<keyword evidence="1" id="KW-0812">Transmembrane</keyword>
<dbReference type="EMBL" id="CCMZ01000045">
    <property type="protein sequence ID" value="CDX25096.1"/>
    <property type="molecule type" value="Genomic_DNA"/>
</dbReference>
<keyword evidence="1" id="KW-1133">Transmembrane helix</keyword>
<evidence type="ECO:0000313" key="2">
    <source>
        <dbReference type="EMBL" id="CDX25096.1"/>
    </source>
</evidence>
<dbReference type="AlphaFoldDB" id="A0A090E656"/>
<keyword evidence="1" id="KW-0472">Membrane</keyword>
<name>A0A090E656_MESPL</name>
<evidence type="ECO:0008006" key="4">
    <source>
        <dbReference type="Google" id="ProtNLM"/>
    </source>
</evidence>
<gene>
    <name evidence="2" type="ORF">MPL3356_50005</name>
</gene>
<evidence type="ECO:0000313" key="3">
    <source>
        <dbReference type="Proteomes" id="UP000045285"/>
    </source>
</evidence>
<organism evidence="2 3">
    <name type="scientific">Mesorhizobium plurifarium</name>
    <dbReference type="NCBI Taxonomy" id="69974"/>
    <lineage>
        <taxon>Bacteria</taxon>
        <taxon>Pseudomonadati</taxon>
        <taxon>Pseudomonadota</taxon>
        <taxon>Alphaproteobacteria</taxon>
        <taxon>Hyphomicrobiales</taxon>
        <taxon>Phyllobacteriaceae</taxon>
        <taxon>Mesorhizobium</taxon>
    </lineage>
</organism>
<feature type="transmembrane region" description="Helical" evidence="1">
    <location>
        <begin position="83"/>
        <end position="102"/>
    </location>
</feature>
<protein>
    <recommendedName>
        <fullName evidence="4">GAF domain-containing protein</fullName>
    </recommendedName>
</protein>
<evidence type="ECO:0000256" key="1">
    <source>
        <dbReference type="SAM" id="Phobius"/>
    </source>
</evidence>
<dbReference type="Proteomes" id="UP000045285">
    <property type="component" value="Unassembled WGS sequence"/>
</dbReference>
<proteinExistence type="predicted"/>
<feature type="transmembrane region" description="Helical" evidence="1">
    <location>
        <begin position="12"/>
        <end position="38"/>
    </location>
</feature>